<name>A0A0D2LRB8_9CHLO</name>
<keyword evidence="3" id="KW-1185">Reference proteome</keyword>
<dbReference type="GeneID" id="25731253"/>
<dbReference type="SMART" id="SM01181">
    <property type="entry name" value="E2_bind"/>
    <property type="match status" value="1"/>
</dbReference>
<dbReference type="GO" id="GO:0045116">
    <property type="term" value="P:protein neddylation"/>
    <property type="evidence" value="ECO:0007669"/>
    <property type="project" value="InterPro"/>
</dbReference>
<dbReference type="InterPro" id="IPR014929">
    <property type="entry name" value="E2-binding"/>
</dbReference>
<reference evidence="2 3" key="1">
    <citation type="journal article" date="2013" name="BMC Genomics">
        <title>Reconstruction of the lipid metabolism for the microalga Monoraphidium neglectum from its genome sequence reveals characteristics suitable for biofuel production.</title>
        <authorList>
            <person name="Bogen C."/>
            <person name="Al-Dilaimi A."/>
            <person name="Albersmeier A."/>
            <person name="Wichmann J."/>
            <person name="Grundmann M."/>
            <person name="Rupp O."/>
            <person name="Lauersen K.J."/>
            <person name="Blifernez-Klassen O."/>
            <person name="Kalinowski J."/>
            <person name="Goesmann A."/>
            <person name="Mussgnug J.H."/>
            <person name="Kruse O."/>
        </authorList>
    </citation>
    <scope>NUCLEOTIDE SEQUENCE [LARGE SCALE GENOMIC DNA]</scope>
    <source>
        <strain evidence="2 3">SAG 48.87</strain>
    </source>
</reference>
<dbReference type="Pfam" id="PF08825">
    <property type="entry name" value="E2_bind"/>
    <property type="match status" value="1"/>
</dbReference>
<dbReference type="Gene3D" id="3.10.290.20">
    <property type="entry name" value="Ubiquitin-like 2 activating enzyme e1b. Chain: B, domain 3"/>
    <property type="match status" value="1"/>
</dbReference>
<accession>A0A0D2LRB8</accession>
<dbReference type="AlphaFoldDB" id="A0A0D2LRB8"/>
<organism evidence="2 3">
    <name type="scientific">Monoraphidium neglectum</name>
    <dbReference type="NCBI Taxonomy" id="145388"/>
    <lineage>
        <taxon>Eukaryota</taxon>
        <taxon>Viridiplantae</taxon>
        <taxon>Chlorophyta</taxon>
        <taxon>core chlorophytes</taxon>
        <taxon>Chlorophyceae</taxon>
        <taxon>CS clade</taxon>
        <taxon>Sphaeropleales</taxon>
        <taxon>Selenastraceae</taxon>
        <taxon>Monoraphidium</taxon>
    </lineage>
</organism>
<dbReference type="EC" id="6.3.2.19" evidence="2"/>
<dbReference type="GO" id="GO:0019781">
    <property type="term" value="F:NEDD8 activating enzyme activity"/>
    <property type="evidence" value="ECO:0007669"/>
    <property type="project" value="InterPro"/>
</dbReference>
<dbReference type="STRING" id="145388.A0A0D2LRB8"/>
<proteinExistence type="predicted"/>
<sequence>MCAGGLNNYMMYTGSQGIYTHTVSYEKDDACPVCSAGVLLHAPADATLQQVSVWVIDLILSHPQLGRLVAHPSVSYGATPLYMRGVLEEDTRPNLSKRAAELLAAAGADVSEGGQAVQLTVNDKKLSAPLRVRLRLSGGGAGGGGGEQ</sequence>
<dbReference type="KEGG" id="mng:MNEG_13759"/>
<dbReference type="OrthoDB" id="10255449at2759"/>
<gene>
    <name evidence="2" type="ORF">MNEG_13759</name>
</gene>
<dbReference type="Proteomes" id="UP000054498">
    <property type="component" value="Unassembled WGS sequence"/>
</dbReference>
<protein>
    <submittedName>
        <fullName evidence="2">Ubiquitin-activating enzyme E1 C</fullName>
        <ecNumber evidence="2">6.3.2.19</ecNumber>
    </submittedName>
</protein>
<evidence type="ECO:0000313" key="3">
    <source>
        <dbReference type="Proteomes" id="UP000054498"/>
    </source>
</evidence>
<dbReference type="EMBL" id="KK104249">
    <property type="protein sequence ID" value="KIY94204.1"/>
    <property type="molecule type" value="Genomic_DNA"/>
</dbReference>
<feature type="domain" description="E2 binding" evidence="1">
    <location>
        <begin position="40"/>
        <end position="137"/>
    </location>
</feature>
<evidence type="ECO:0000313" key="2">
    <source>
        <dbReference type="EMBL" id="KIY94204.1"/>
    </source>
</evidence>
<dbReference type="RefSeq" id="XP_013893224.1">
    <property type="nucleotide sequence ID" value="XM_014037770.1"/>
</dbReference>
<keyword evidence="2" id="KW-0436">Ligase</keyword>
<evidence type="ECO:0000259" key="1">
    <source>
        <dbReference type="SMART" id="SM01181"/>
    </source>
</evidence>